<organism evidence="2 3">
    <name type="scientific">Papaver atlanticum</name>
    <dbReference type="NCBI Taxonomy" id="357466"/>
    <lineage>
        <taxon>Eukaryota</taxon>
        <taxon>Viridiplantae</taxon>
        <taxon>Streptophyta</taxon>
        <taxon>Embryophyta</taxon>
        <taxon>Tracheophyta</taxon>
        <taxon>Spermatophyta</taxon>
        <taxon>Magnoliopsida</taxon>
        <taxon>Ranunculales</taxon>
        <taxon>Papaveraceae</taxon>
        <taxon>Papaveroideae</taxon>
        <taxon>Papaver</taxon>
    </lineage>
</organism>
<proteinExistence type="predicted"/>
<dbReference type="InterPro" id="IPR006566">
    <property type="entry name" value="FBD"/>
</dbReference>
<protein>
    <recommendedName>
        <fullName evidence="1">FBD domain-containing protein</fullName>
    </recommendedName>
</protein>
<gene>
    <name evidence="2" type="ORF">MKW98_021018</name>
</gene>
<comment type="caution">
    <text evidence="2">The sequence shown here is derived from an EMBL/GenBank/DDBJ whole genome shotgun (WGS) entry which is preliminary data.</text>
</comment>
<sequence length="93" mass="10738">NDDLQDYDWTVNSLPQYYLPNLKVVLIQDFMGLKVELDVVKFFLANAGVLQTVTIMIHECLSKDYKKQTQIASELLKFPRYSASCALEFMTPE</sequence>
<dbReference type="AlphaFoldDB" id="A0AAD4T9N5"/>
<evidence type="ECO:0000313" key="3">
    <source>
        <dbReference type="Proteomes" id="UP001202328"/>
    </source>
</evidence>
<evidence type="ECO:0000313" key="2">
    <source>
        <dbReference type="EMBL" id="KAI3944560.1"/>
    </source>
</evidence>
<keyword evidence="3" id="KW-1185">Reference proteome</keyword>
<name>A0AAD4T9N5_9MAGN</name>
<dbReference type="EMBL" id="JAJJMB010004025">
    <property type="protein sequence ID" value="KAI3944560.1"/>
    <property type="molecule type" value="Genomic_DNA"/>
</dbReference>
<reference evidence="2" key="1">
    <citation type="submission" date="2022-04" db="EMBL/GenBank/DDBJ databases">
        <title>A functionally conserved STORR gene fusion in Papaver species that diverged 16.8 million years ago.</title>
        <authorList>
            <person name="Catania T."/>
        </authorList>
    </citation>
    <scope>NUCLEOTIDE SEQUENCE</scope>
    <source>
        <strain evidence="2">S-188037</strain>
    </source>
</reference>
<feature type="non-terminal residue" evidence="2">
    <location>
        <position position="1"/>
    </location>
</feature>
<accession>A0AAD4T9N5</accession>
<dbReference type="SMART" id="SM00579">
    <property type="entry name" value="FBD"/>
    <property type="match status" value="1"/>
</dbReference>
<evidence type="ECO:0000259" key="1">
    <source>
        <dbReference type="SMART" id="SM00579"/>
    </source>
</evidence>
<dbReference type="Pfam" id="PF08387">
    <property type="entry name" value="FBD"/>
    <property type="match status" value="1"/>
</dbReference>
<feature type="domain" description="FBD" evidence="1">
    <location>
        <begin position="16"/>
        <end position="90"/>
    </location>
</feature>
<dbReference type="Proteomes" id="UP001202328">
    <property type="component" value="Unassembled WGS sequence"/>
</dbReference>